<feature type="domain" description="Casparian strip membrane protein" evidence="8">
    <location>
        <begin position="34"/>
        <end position="176"/>
    </location>
</feature>
<evidence type="ECO:0000256" key="5">
    <source>
        <dbReference type="ARBA" id="ARBA00022989"/>
    </source>
</evidence>
<dbReference type="AlphaFoldDB" id="A0A368S7G3"/>
<protein>
    <recommendedName>
        <fullName evidence="7">CASP-like protein</fullName>
    </recommendedName>
</protein>
<feature type="transmembrane region" description="Helical" evidence="7">
    <location>
        <begin position="38"/>
        <end position="59"/>
    </location>
</feature>
<evidence type="ECO:0000256" key="2">
    <source>
        <dbReference type="ARBA" id="ARBA00007651"/>
    </source>
</evidence>
<dbReference type="Pfam" id="PF04535">
    <property type="entry name" value="CASP_dom"/>
    <property type="match status" value="1"/>
</dbReference>
<dbReference type="InterPro" id="IPR006702">
    <property type="entry name" value="CASP_dom"/>
</dbReference>
<sequence>MPLNSSHLDFHSASVSIAMGSGCHAMNEEPNGSKAVTLLFRLSTMVLALTSAVVMATASECSIFEPHGSRVTVTFKNYPPFVYLAWVNIAATILEAAGIYLQVGKGGDGDDEAPKLPRVILVAIDVAVPALLNTATGAVFSAVVAYGPQISACTGTAGRFCDQANRSKLFSLAASISAASAAVAKDVSLPFSVWPMSSDE</sequence>
<dbReference type="InterPro" id="IPR044173">
    <property type="entry name" value="CASPL"/>
</dbReference>
<keyword evidence="6 7" id="KW-0472">Membrane</keyword>
<evidence type="ECO:0000259" key="8">
    <source>
        <dbReference type="Pfam" id="PF04535"/>
    </source>
</evidence>
<evidence type="ECO:0000256" key="3">
    <source>
        <dbReference type="ARBA" id="ARBA00022475"/>
    </source>
</evidence>
<name>A0A368S7G3_SETIT</name>
<dbReference type="PANTHER" id="PTHR36488:SF10">
    <property type="entry name" value="CASP-LIKE PROTEIN"/>
    <property type="match status" value="1"/>
</dbReference>
<keyword evidence="3 7" id="KW-1003">Cell membrane</keyword>
<dbReference type="PANTHER" id="PTHR36488">
    <property type="entry name" value="CASP-LIKE PROTEIN 1U1"/>
    <property type="match status" value="1"/>
</dbReference>
<keyword evidence="4 7" id="KW-0812">Transmembrane</keyword>
<reference evidence="9" key="2">
    <citation type="submission" date="2015-07" db="EMBL/GenBank/DDBJ databases">
        <authorList>
            <person name="Noorani M."/>
        </authorList>
    </citation>
    <scope>NUCLEOTIDE SEQUENCE</scope>
    <source>
        <strain evidence="9">Yugu1</strain>
    </source>
</reference>
<evidence type="ECO:0000313" key="9">
    <source>
        <dbReference type="EMBL" id="RCV38347.1"/>
    </source>
</evidence>
<evidence type="ECO:0000256" key="4">
    <source>
        <dbReference type="ARBA" id="ARBA00022692"/>
    </source>
</evidence>
<evidence type="ECO:0000256" key="7">
    <source>
        <dbReference type="RuleBase" id="RU361233"/>
    </source>
</evidence>
<keyword evidence="5 7" id="KW-1133">Transmembrane helix</keyword>
<dbReference type="GO" id="GO:0005886">
    <property type="term" value="C:plasma membrane"/>
    <property type="evidence" value="ECO:0007669"/>
    <property type="project" value="UniProtKB-SubCell"/>
</dbReference>
<comment type="caution">
    <text evidence="7">Lacks conserved residue(s) required for the propagation of feature annotation.</text>
</comment>
<reference evidence="9" key="1">
    <citation type="journal article" date="2012" name="Nat. Biotechnol.">
        <title>Reference genome sequence of the model plant Setaria.</title>
        <authorList>
            <person name="Bennetzen J.L."/>
            <person name="Schmutz J."/>
            <person name="Wang H."/>
            <person name="Percifield R."/>
            <person name="Hawkins J."/>
            <person name="Pontaroli A.C."/>
            <person name="Estep M."/>
            <person name="Feng L."/>
            <person name="Vaughn J.N."/>
            <person name="Grimwood J."/>
            <person name="Jenkins J."/>
            <person name="Barry K."/>
            <person name="Lindquist E."/>
            <person name="Hellsten U."/>
            <person name="Deshpande S."/>
            <person name="Wang X."/>
            <person name="Wu X."/>
            <person name="Mitros T."/>
            <person name="Triplett J."/>
            <person name="Yang X."/>
            <person name="Ye C.Y."/>
            <person name="Mauro-Herrera M."/>
            <person name="Wang L."/>
            <person name="Li P."/>
            <person name="Sharma M."/>
            <person name="Sharma R."/>
            <person name="Ronald P.C."/>
            <person name="Panaud O."/>
            <person name="Kellogg E.A."/>
            <person name="Brutnell T.P."/>
            <person name="Doust A.N."/>
            <person name="Tuskan G.A."/>
            <person name="Rokhsar D."/>
            <person name="Devos K.M."/>
        </authorList>
    </citation>
    <scope>NUCLEOTIDE SEQUENCE [LARGE SCALE GENOMIC DNA]</scope>
    <source>
        <strain evidence="9">Yugu1</strain>
    </source>
</reference>
<accession>A0A368S7G3</accession>
<comment type="similarity">
    <text evidence="2 7">Belongs to the Casparian strip membrane proteins (CASP) family.</text>
</comment>
<feature type="transmembrane region" description="Helical" evidence="7">
    <location>
        <begin position="80"/>
        <end position="100"/>
    </location>
</feature>
<comment type="subcellular location">
    <subcellularLocation>
        <location evidence="1 7">Cell membrane</location>
        <topology evidence="1 7">Multi-pass membrane protein</topology>
    </subcellularLocation>
</comment>
<organism evidence="9">
    <name type="scientific">Setaria italica</name>
    <name type="common">Foxtail millet</name>
    <name type="synonym">Panicum italicum</name>
    <dbReference type="NCBI Taxonomy" id="4555"/>
    <lineage>
        <taxon>Eukaryota</taxon>
        <taxon>Viridiplantae</taxon>
        <taxon>Streptophyta</taxon>
        <taxon>Embryophyta</taxon>
        <taxon>Tracheophyta</taxon>
        <taxon>Spermatophyta</taxon>
        <taxon>Magnoliopsida</taxon>
        <taxon>Liliopsida</taxon>
        <taxon>Poales</taxon>
        <taxon>Poaceae</taxon>
        <taxon>PACMAD clade</taxon>
        <taxon>Panicoideae</taxon>
        <taxon>Panicodae</taxon>
        <taxon>Paniceae</taxon>
        <taxon>Cenchrinae</taxon>
        <taxon>Setaria</taxon>
    </lineage>
</organism>
<gene>
    <name evidence="9" type="ORF">SETIT_8G135100v2</name>
</gene>
<dbReference type="OrthoDB" id="668094at2759"/>
<evidence type="ECO:0000256" key="6">
    <source>
        <dbReference type="ARBA" id="ARBA00023136"/>
    </source>
</evidence>
<proteinExistence type="inferred from homology"/>
<evidence type="ECO:0000256" key="1">
    <source>
        <dbReference type="ARBA" id="ARBA00004651"/>
    </source>
</evidence>
<feature type="transmembrane region" description="Helical" evidence="7">
    <location>
        <begin position="120"/>
        <end position="146"/>
    </location>
</feature>
<dbReference type="EMBL" id="CM003535">
    <property type="protein sequence ID" value="RCV38347.1"/>
    <property type="molecule type" value="Genomic_DNA"/>
</dbReference>
<comment type="subunit">
    <text evidence="7">Homodimer and heterodimers.</text>
</comment>